<feature type="transmembrane region" description="Helical" evidence="1">
    <location>
        <begin position="90"/>
        <end position="111"/>
    </location>
</feature>
<keyword evidence="1" id="KW-0812">Transmembrane</keyword>
<dbReference type="AlphaFoldDB" id="A0A2G9YZI6"/>
<comment type="caution">
    <text evidence="2">The sequence shown here is derived from an EMBL/GenBank/DDBJ whole genome shotgun (WGS) entry which is preliminary data.</text>
</comment>
<accession>A0A2G9YZI6</accession>
<dbReference type="Pfam" id="PF04020">
    <property type="entry name" value="Phage_holin_4_2"/>
    <property type="match status" value="1"/>
</dbReference>
<dbReference type="PANTHER" id="PTHR37309:SF1">
    <property type="entry name" value="SLR0284 PROTEIN"/>
    <property type="match status" value="1"/>
</dbReference>
<name>A0A2G9YZI6_9BACT</name>
<keyword evidence="1" id="KW-0472">Membrane</keyword>
<evidence type="ECO:0000313" key="2">
    <source>
        <dbReference type="EMBL" id="PIP23871.1"/>
    </source>
</evidence>
<gene>
    <name evidence="2" type="ORF">COX36_01040</name>
</gene>
<organism evidence="2 3">
    <name type="scientific">Candidatus Nealsonbacteria bacterium CG23_combo_of_CG06-09_8_20_14_all_38_19</name>
    <dbReference type="NCBI Taxonomy" id="1974721"/>
    <lineage>
        <taxon>Bacteria</taxon>
        <taxon>Candidatus Nealsoniibacteriota</taxon>
    </lineage>
</organism>
<protein>
    <recommendedName>
        <fullName evidence="4">Phage holin family protein</fullName>
    </recommendedName>
</protein>
<feature type="transmembrane region" description="Helical" evidence="1">
    <location>
        <begin position="29"/>
        <end position="47"/>
    </location>
</feature>
<proteinExistence type="predicted"/>
<dbReference type="EMBL" id="PCRP01000015">
    <property type="protein sequence ID" value="PIP23871.1"/>
    <property type="molecule type" value="Genomic_DNA"/>
</dbReference>
<feature type="transmembrane region" description="Helical" evidence="1">
    <location>
        <begin position="59"/>
        <end position="78"/>
    </location>
</feature>
<evidence type="ECO:0000313" key="3">
    <source>
        <dbReference type="Proteomes" id="UP000230273"/>
    </source>
</evidence>
<dbReference type="PANTHER" id="PTHR37309">
    <property type="entry name" value="SLR0284 PROTEIN"/>
    <property type="match status" value="1"/>
</dbReference>
<dbReference type="InterPro" id="IPR007165">
    <property type="entry name" value="Phage_holin_4_2"/>
</dbReference>
<keyword evidence="1" id="KW-1133">Transmembrane helix</keyword>
<evidence type="ECO:0000256" key="1">
    <source>
        <dbReference type="SAM" id="Phobius"/>
    </source>
</evidence>
<reference evidence="2 3" key="1">
    <citation type="submission" date="2017-09" db="EMBL/GenBank/DDBJ databases">
        <title>Depth-based differentiation of microbial function through sediment-hosted aquifers and enrichment of novel symbionts in the deep terrestrial subsurface.</title>
        <authorList>
            <person name="Probst A.J."/>
            <person name="Ladd B."/>
            <person name="Jarett J.K."/>
            <person name="Geller-Mcgrath D.E."/>
            <person name="Sieber C.M."/>
            <person name="Emerson J.B."/>
            <person name="Anantharaman K."/>
            <person name="Thomas B.C."/>
            <person name="Malmstrom R."/>
            <person name="Stieglmeier M."/>
            <person name="Klingl A."/>
            <person name="Woyke T."/>
            <person name="Ryan C.M."/>
            <person name="Banfield J.F."/>
        </authorList>
    </citation>
    <scope>NUCLEOTIDE SEQUENCE [LARGE SCALE GENOMIC DNA]</scope>
    <source>
        <strain evidence="2">CG23_combo_of_CG06-09_8_20_14_all_38_19</strain>
    </source>
</reference>
<sequence>MKLIVQILSGILGLWLSERFIDGVSFHGSWQTLLCAGAILGLINFFLKPIVKLITLPLRIITLGLFGVIINMVMVWSVDIFFPELEIKGIIPLFWTSIIVWLTGFILTKWLPEK</sequence>
<dbReference type="Proteomes" id="UP000230273">
    <property type="component" value="Unassembled WGS sequence"/>
</dbReference>
<evidence type="ECO:0008006" key="4">
    <source>
        <dbReference type="Google" id="ProtNLM"/>
    </source>
</evidence>